<evidence type="ECO:0000256" key="4">
    <source>
        <dbReference type="SAM" id="MobiDB-lite"/>
    </source>
</evidence>
<gene>
    <name evidence="6" type="ORF">METZ01_LOCUS195194</name>
</gene>
<dbReference type="GO" id="GO:0008199">
    <property type="term" value="F:ferric iron binding"/>
    <property type="evidence" value="ECO:0007669"/>
    <property type="project" value="InterPro"/>
</dbReference>
<organism evidence="6">
    <name type="scientific">marine metagenome</name>
    <dbReference type="NCBI Taxonomy" id="408172"/>
    <lineage>
        <taxon>unclassified sequences</taxon>
        <taxon>metagenomes</taxon>
        <taxon>ecological metagenomes</taxon>
    </lineage>
</organism>
<dbReference type="InterPro" id="IPR006311">
    <property type="entry name" value="TAT_signal"/>
</dbReference>
<feature type="domain" description="Intradiol ring-cleavage dioxygenases" evidence="5">
    <location>
        <begin position="78"/>
        <end position="106"/>
    </location>
</feature>
<keyword evidence="2" id="KW-0223">Dioxygenase</keyword>
<name>A0A382DV87_9ZZZZ</name>
<dbReference type="EMBL" id="UINC01041282">
    <property type="protein sequence ID" value="SVB42340.1"/>
    <property type="molecule type" value="Genomic_DNA"/>
</dbReference>
<evidence type="ECO:0000256" key="1">
    <source>
        <dbReference type="ARBA" id="ARBA00007825"/>
    </source>
</evidence>
<dbReference type="GO" id="GO:0018578">
    <property type="term" value="F:protocatechuate 3,4-dioxygenase activity"/>
    <property type="evidence" value="ECO:0007669"/>
    <property type="project" value="InterPro"/>
</dbReference>
<keyword evidence="3" id="KW-0560">Oxidoreductase</keyword>
<evidence type="ECO:0000259" key="5">
    <source>
        <dbReference type="PROSITE" id="PS00083"/>
    </source>
</evidence>
<dbReference type="InterPro" id="IPR050770">
    <property type="entry name" value="Intradiol_RC_Dioxygenase"/>
</dbReference>
<accession>A0A382DV87</accession>
<reference evidence="6" key="1">
    <citation type="submission" date="2018-05" db="EMBL/GenBank/DDBJ databases">
        <authorList>
            <person name="Lanie J.A."/>
            <person name="Ng W.-L."/>
            <person name="Kazmierczak K.M."/>
            <person name="Andrzejewski T.M."/>
            <person name="Davidsen T.M."/>
            <person name="Wayne K.J."/>
            <person name="Tettelin H."/>
            <person name="Glass J.I."/>
            <person name="Rusch D."/>
            <person name="Podicherti R."/>
            <person name="Tsui H.-C.T."/>
            <person name="Winkler M.E."/>
        </authorList>
    </citation>
    <scope>NUCLEOTIDE SEQUENCE</scope>
</reference>
<dbReference type="Pfam" id="PF00775">
    <property type="entry name" value="Dioxygenase_C"/>
    <property type="match status" value="1"/>
</dbReference>
<dbReference type="InterPro" id="IPR039387">
    <property type="entry name" value="3_4-PCD"/>
</dbReference>
<dbReference type="SUPFAM" id="SSF49482">
    <property type="entry name" value="Aromatic compound dioxygenase"/>
    <property type="match status" value="1"/>
</dbReference>
<dbReference type="PROSITE" id="PS51318">
    <property type="entry name" value="TAT"/>
    <property type="match status" value="1"/>
</dbReference>
<comment type="similarity">
    <text evidence="1">Belongs to the intradiol ring-cleavage dioxygenase family.</text>
</comment>
<evidence type="ECO:0000256" key="3">
    <source>
        <dbReference type="ARBA" id="ARBA00023002"/>
    </source>
</evidence>
<dbReference type="PANTHER" id="PTHR33711">
    <property type="entry name" value="DIOXYGENASE, PUTATIVE (AFU_ORTHOLOGUE AFUA_2G02910)-RELATED"/>
    <property type="match status" value="1"/>
</dbReference>
<evidence type="ECO:0000313" key="6">
    <source>
        <dbReference type="EMBL" id="SVB42340.1"/>
    </source>
</evidence>
<sequence length="239" mass="26816">MLKNRHLNIIGRRRFLKQAALGTTAFWTVRGAFAEALTLTPRQTEGPLYPDHLPLDTDNDLLRINDSITPAVGEVAHVSGKILDSKGDPIRNAIVELWQVDSQGVYIHSQTAKSSKRDKNFQGFGRFITGSSGEYYFRTVKPPAYGGRAQHIHFAVIRGKHRVLTTQLYVKGDPKIKRDGPINEIKDPNLRNMLIKEFKPLEGSKTGELTVGFDLVVGVTPEDPKEDPLRFQNPKYKKG</sequence>
<dbReference type="Gene3D" id="2.60.130.10">
    <property type="entry name" value="Aromatic compound dioxygenase"/>
    <property type="match status" value="1"/>
</dbReference>
<dbReference type="PANTHER" id="PTHR33711:SF9">
    <property type="entry name" value="PROTOCATECHUATE 3,4-DIOXYGENASE ALPHA CHAIN"/>
    <property type="match status" value="1"/>
</dbReference>
<evidence type="ECO:0000256" key="2">
    <source>
        <dbReference type="ARBA" id="ARBA00022964"/>
    </source>
</evidence>
<protein>
    <recommendedName>
        <fullName evidence="5">Intradiol ring-cleavage dioxygenases domain-containing protein</fullName>
    </recommendedName>
</protein>
<dbReference type="CDD" id="cd03459">
    <property type="entry name" value="3_4-PCD"/>
    <property type="match status" value="1"/>
</dbReference>
<proteinExistence type="inferred from homology"/>
<dbReference type="PROSITE" id="PS00083">
    <property type="entry name" value="INTRADIOL_DIOXYGENAS"/>
    <property type="match status" value="1"/>
</dbReference>
<dbReference type="InterPro" id="IPR000627">
    <property type="entry name" value="Intradiol_dOase_C"/>
</dbReference>
<feature type="region of interest" description="Disordered" evidence="4">
    <location>
        <begin position="220"/>
        <end position="239"/>
    </location>
</feature>
<dbReference type="InterPro" id="IPR015889">
    <property type="entry name" value="Intradiol_dOase_core"/>
</dbReference>
<dbReference type="AlphaFoldDB" id="A0A382DV87"/>